<evidence type="ECO:0000313" key="2">
    <source>
        <dbReference type="Proteomes" id="UP001060085"/>
    </source>
</evidence>
<sequence>MCVLAFIRMSDLWSKRWILGMNLENMEECLLKQMVPAWLRIAARLFRDEEVTSSDIREALEFDKNGVFVDRYLAFLKKRHVPIAAGRSKLIQKHNCQSRQPIMSRYSKEELKRDFCI</sequence>
<gene>
    <name evidence="1" type="ORF">M9H77_24509</name>
</gene>
<reference evidence="2" key="1">
    <citation type="journal article" date="2023" name="Nat. Plants">
        <title>Single-cell RNA sequencing provides a high-resolution roadmap for understanding the multicellular compartmentation of specialized metabolism.</title>
        <authorList>
            <person name="Sun S."/>
            <person name="Shen X."/>
            <person name="Li Y."/>
            <person name="Li Y."/>
            <person name="Wang S."/>
            <person name="Li R."/>
            <person name="Zhang H."/>
            <person name="Shen G."/>
            <person name="Guo B."/>
            <person name="Wei J."/>
            <person name="Xu J."/>
            <person name="St-Pierre B."/>
            <person name="Chen S."/>
            <person name="Sun C."/>
        </authorList>
    </citation>
    <scope>NUCLEOTIDE SEQUENCE [LARGE SCALE GENOMIC DNA]</scope>
</reference>
<name>A0ACC0AWP8_CATRO</name>
<proteinExistence type="predicted"/>
<keyword evidence="2" id="KW-1185">Reference proteome</keyword>
<comment type="caution">
    <text evidence="1">The sequence shown here is derived from an EMBL/GenBank/DDBJ whole genome shotgun (WGS) entry which is preliminary data.</text>
</comment>
<organism evidence="1 2">
    <name type="scientific">Catharanthus roseus</name>
    <name type="common">Madagascar periwinkle</name>
    <name type="synonym">Vinca rosea</name>
    <dbReference type="NCBI Taxonomy" id="4058"/>
    <lineage>
        <taxon>Eukaryota</taxon>
        <taxon>Viridiplantae</taxon>
        <taxon>Streptophyta</taxon>
        <taxon>Embryophyta</taxon>
        <taxon>Tracheophyta</taxon>
        <taxon>Spermatophyta</taxon>
        <taxon>Magnoliopsida</taxon>
        <taxon>eudicotyledons</taxon>
        <taxon>Gunneridae</taxon>
        <taxon>Pentapetalae</taxon>
        <taxon>asterids</taxon>
        <taxon>lamiids</taxon>
        <taxon>Gentianales</taxon>
        <taxon>Apocynaceae</taxon>
        <taxon>Rauvolfioideae</taxon>
        <taxon>Vinceae</taxon>
        <taxon>Catharanthinae</taxon>
        <taxon>Catharanthus</taxon>
    </lineage>
</organism>
<dbReference type="Proteomes" id="UP001060085">
    <property type="component" value="Linkage Group LG05"/>
</dbReference>
<accession>A0ACC0AWP8</accession>
<dbReference type="EMBL" id="CM044705">
    <property type="protein sequence ID" value="KAI5665186.1"/>
    <property type="molecule type" value="Genomic_DNA"/>
</dbReference>
<protein>
    <submittedName>
        <fullName evidence="1">Uncharacterized protein</fullName>
    </submittedName>
</protein>
<evidence type="ECO:0000313" key="1">
    <source>
        <dbReference type="EMBL" id="KAI5665186.1"/>
    </source>
</evidence>